<dbReference type="AlphaFoldDB" id="A0A1C0Z115"/>
<proteinExistence type="predicted"/>
<name>A0A1C0Z115_9BACL</name>
<reference evidence="2 3" key="1">
    <citation type="submission" date="2016-07" db="EMBL/GenBank/DDBJ databases">
        <title>Caryophanon latum genome sequencing.</title>
        <authorList>
            <person name="Verma A."/>
            <person name="Pal Y."/>
            <person name="Krishnamurthi S."/>
        </authorList>
    </citation>
    <scope>NUCLEOTIDE SEQUENCE [LARGE SCALE GENOMIC DNA]</scope>
    <source>
        <strain evidence="2 3">DSM 14151</strain>
    </source>
</reference>
<evidence type="ECO:0000313" key="2">
    <source>
        <dbReference type="EMBL" id="OCS93109.1"/>
    </source>
</evidence>
<keyword evidence="1" id="KW-0472">Membrane</keyword>
<accession>A0A1C0Z115</accession>
<sequence>MNRYLDDIVVQFNAKRVIISAKIIVITMSVLLIANVVGTVFGLRQEPYFKGYIIIYSVLLLLNAVCLYYFNRHNYSIQTARTYKRLVSIYVYGVILCGVCISYIYRR</sequence>
<comment type="caution">
    <text evidence="2">The sequence shown here is derived from an EMBL/GenBank/DDBJ whole genome shotgun (WGS) entry which is preliminary data.</text>
</comment>
<evidence type="ECO:0000313" key="3">
    <source>
        <dbReference type="Proteomes" id="UP000093482"/>
    </source>
</evidence>
<feature type="transmembrane region" description="Helical" evidence="1">
    <location>
        <begin position="82"/>
        <end position="105"/>
    </location>
</feature>
<gene>
    <name evidence="2" type="ORF">A6K76_01075</name>
</gene>
<dbReference type="Proteomes" id="UP000093482">
    <property type="component" value="Unassembled WGS sequence"/>
</dbReference>
<dbReference type="RefSeq" id="WP_066462071.1">
    <property type="nucleotide sequence ID" value="NZ_MATO01000012.1"/>
</dbReference>
<feature type="transmembrane region" description="Helical" evidence="1">
    <location>
        <begin position="21"/>
        <end position="43"/>
    </location>
</feature>
<keyword evidence="1" id="KW-1133">Transmembrane helix</keyword>
<keyword evidence="1" id="KW-0812">Transmembrane</keyword>
<keyword evidence="3" id="KW-1185">Reference proteome</keyword>
<evidence type="ECO:0000256" key="1">
    <source>
        <dbReference type="SAM" id="Phobius"/>
    </source>
</evidence>
<protein>
    <submittedName>
        <fullName evidence="2">Uncharacterized protein</fullName>
    </submittedName>
</protein>
<feature type="transmembrane region" description="Helical" evidence="1">
    <location>
        <begin position="49"/>
        <end position="70"/>
    </location>
</feature>
<dbReference type="EMBL" id="MATO01000012">
    <property type="protein sequence ID" value="OCS93109.1"/>
    <property type="molecule type" value="Genomic_DNA"/>
</dbReference>
<organism evidence="2 3">
    <name type="scientific">Caryophanon latum</name>
    <dbReference type="NCBI Taxonomy" id="33977"/>
    <lineage>
        <taxon>Bacteria</taxon>
        <taxon>Bacillati</taxon>
        <taxon>Bacillota</taxon>
        <taxon>Bacilli</taxon>
        <taxon>Bacillales</taxon>
        <taxon>Caryophanaceae</taxon>
        <taxon>Caryophanon</taxon>
    </lineage>
</organism>